<name>X1TVP0_9ZZZZ</name>
<feature type="domain" description="Transposase IS200-like" evidence="1">
    <location>
        <begin position="1"/>
        <end position="114"/>
    </location>
</feature>
<dbReference type="PANTHER" id="PTHR34322">
    <property type="entry name" value="TRANSPOSASE, Y1_TNP DOMAIN-CONTAINING"/>
    <property type="match status" value="1"/>
</dbReference>
<organism evidence="2">
    <name type="scientific">marine sediment metagenome</name>
    <dbReference type="NCBI Taxonomy" id="412755"/>
    <lineage>
        <taxon>unclassified sequences</taxon>
        <taxon>metagenomes</taxon>
        <taxon>ecological metagenomes</taxon>
    </lineage>
</organism>
<sequence length="265" mass="31547">PGAFYHVTCRGNGRAKIFFNDEDRQKFLKMLEESLEIYQVILNAYILMDNHFHLLVQTERANLSEFMRRFNVSYTGWFNYRHGHCGHLYQGRYKAFLIDADNYLLEVSRYLHLNSVRAKRLHSLDYQTRWQYAKKYQWSSLPGYISKRRVVDFIKYDMILEMVGGRRRYQSFILDGLKHDINNPFEKVQNQVILGDDEFIAHIKSKYVDGSLREQPSYRNLMVEIVEPEVVMKCVVETLGIEPEDLQKRYINSDLRGIVCDLLHK</sequence>
<reference evidence="2" key="1">
    <citation type="journal article" date="2014" name="Front. Microbiol.">
        <title>High frequency of phylogenetically diverse reductive dehalogenase-homologous genes in deep subseafloor sedimentary metagenomes.</title>
        <authorList>
            <person name="Kawai M."/>
            <person name="Futagami T."/>
            <person name="Toyoda A."/>
            <person name="Takaki Y."/>
            <person name="Nishi S."/>
            <person name="Hori S."/>
            <person name="Arai W."/>
            <person name="Tsubouchi T."/>
            <person name="Morono Y."/>
            <person name="Uchiyama I."/>
            <person name="Ito T."/>
            <person name="Fujiyama A."/>
            <person name="Inagaki F."/>
            <person name="Takami H."/>
        </authorList>
    </citation>
    <scope>NUCLEOTIDE SEQUENCE</scope>
    <source>
        <strain evidence="2">Expedition CK06-06</strain>
    </source>
</reference>
<accession>X1TVP0</accession>
<proteinExistence type="predicted"/>
<dbReference type="Gene3D" id="3.30.70.1290">
    <property type="entry name" value="Transposase IS200-like"/>
    <property type="match status" value="1"/>
</dbReference>
<evidence type="ECO:0000313" key="2">
    <source>
        <dbReference type="EMBL" id="GAI95446.1"/>
    </source>
</evidence>
<dbReference type="SMART" id="SM01321">
    <property type="entry name" value="Y1_Tnp"/>
    <property type="match status" value="1"/>
</dbReference>
<dbReference type="Pfam" id="PF01797">
    <property type="entry name" value="Y1_Tnp"/>
    <property type="match status" value="1"/>
</dbReference>
<dbReference type="PANTHER" id="PTHR34322:SF2">
    <property type="entry name" value="TRANSPOSASE IS200-LIKE DOMAIN-CONTAINING PROTEIN"/>
    <property type="match status" value="1"/>
</dbReference>
<dbReference type="InterPro" id="IPR036515">
    <property type="entry name" value="Transposase_17_sf"/>
</dbReference>
<feature type="non-terminal residue" evidence="2">
    <location>
        <position position="265"/>
    </location>
</feature>
<evidence type="ECO:0000259" key="1">
    <source>
        <dbReference type="SMART" id="SM01321"/>
    </source>
</evidence>
<dbReference type="EMBL" id="BARW01023417">
    <property type="protein sequence ID" value="GAI95446.1"/>
    <property type="molecule type" value="Genomic_DNA"/>
</dbReference>
<gene>
    <name evidence="2" type="ORF">S12H4_38844</name>
</gene>
<dbReference type="GO" id="GO:0003677">
    <property type="term" value="F:DNA binding"/>
    <property type="evidence" value="ECO:0007669"/>
    <property type="project" value="InterPro"/>
</dbReference>
<protein>
    <recommendedName>
        <fullName evidence="1">Transposase IS200-like domain-containing protein</fullName>
    </recommendedName>
</protein>
<dbReference type="SUPFAM" id="SSF143422">
    <property type="entry name" value="Transposase IS200-like"/>
    <property type="match status" value="1"/>
</dbReference>
<feature type="non-terminal residue" evidence="2">
    <location>
        <position position="1"/>
    </location>
</feature>
<dbReference type="InterPro" id="IPR002686">
    <property type="entry name" value="Transposase_17"/>
</dbReference>
<dbReference type="GO" id="GO:0006313">
    <property type="term" value="P:DNA transposition"/>
    <property type="evidence" value="ECO:0007669"/>
    <property type="project" value="InterPro"/>
</dbReference>
<dbReference type="GO" id="GO:0004803">
    <property type="term" value="F:transposase activity"/>
    <property type="evidence" value="ECO:0007669"/>
    <property type="project" value="InterPro"/>
</dbReference>
<dbReference type="AlphaFoldDB" id="X1TVP0"/>
<comment type="caution">
    <text evidence="2">The sequence shown here is derived from an EMBL/GenBank/DDBJ whole genome shotgun (WGS) entry which is preliminary data.</text>
</comment>